<dbReference type="InterPro" id="IPR036291">
    <property type="entry name" value="NAD(P)-bd_dom_sf"/>
</dbReference>
<sequence length="196" mass="20280">MTRFALLGAGAVARTIATGLASAGRPVVVGSRRNLAEAAAYGDVVVNALPGDVSVAVLAGLRDELRGKVVVDVANAVRVDERGFAAELLYPDSSLAENVQRVLPDSQVVKALSTMHASLMARTGGEGVSVFLSGDSAAAKDRARELLTGLGWESRHVADLGPLVTARWAEGFVLAVRPVVEVLGPVPFGWGVVRSG</sequence>
<dbReference type="Gene3D" id="3.40.50.720">
    <property type="entry name" value="NAD(P)-binding Rossmann-like Domain"/>
    <property type="match status" value="1"/>
</dbReference>
<accession>A0ABQ3XH51</accession>
<keyword evidence="2" id="KW-1185">Reference proteome</keyword>
<dbReference type="RefSeq" id="WP_203801117.1">
    <property type="nucleotide sequence ID" value="NZ_BAAAQE010000099.1"/>
</dbReference>
<protein>
    <submittedName>
        <fullName evidence="1">Oxidoreductase</fullName>
    </submittedName>
</protein>
<gene>
    <name evidence="1" type="ORF">Aco03nite_062160</name>
</gene>
<dbReference type="InterPro" id="IPR051267">
    <property type="entry name" value="STEAP_metalloreductase"/>
</dbReference>
<name>A0ABQ3XH51_9ACTN</name>
<organism evidence="1 2">
    <name type="scientific">Actinoplanes couchii</name>
    <dbReference type="NCBI Taxonomy" id="403638"/>
    <lineage>
        <taxon>Bacteria</taxon>
        <taxon>Bacillati</taxon>
        <taxon>Actinomycetota</taxon>
        <taxon>Actinomycetes</taxon>
        <taxon>Micromonosporales</taxon>
        <taxon>Micromonosporaceae</taxon>
        <taxon>Actinoplanes</taxon>
    </lineage>
</organism>
<comment type="caution">
    <text evidence="1">The sequence shown here is derived from an EMBL/GenBank/DDBJ whole genome shotgun (WGS) entry which is preliminary data.</text>
</comment>
<evidence type="ECO:0000313" key="1">
    <source>
        <dbReference type="EMBL" id="GID57812.1"/>
    </source>
</evidence>
<dbReference type="Proteomes" id="UP000612282">
    <property type="component" value="Unassembled WGS sequence"/>
</dbReference>
<evidence type="ECO:0000313" key="2">
    <source>
        <dbReference type="Proteomes" id="UP000612282"/>
    </source>
</evidence>
<dbReference type="EMBL" id="BOMG01000077">
    <property type="protein sequence ID" value="GID57812.1"/>
    <property type="molecule type" value="Genomic_DNA"/>
</dbReference>
<dbReference type="SUPFAM" id="SSF51735">
    <property type="entry name" value="NAD(P)-binding Rossmann-fold domains"/>
    <property type="match status" value="1"/>
</dbReference>
<reference evidence="1 2" key="1">
    <citation type="submission" date="2021-01" db="EMBL/GenBank/DDBJ databases">
        <title>Whole genome shotgun sequence of Actinoplanes couchii NBRC 106145.</title>
        <authorList>
            <person name="Komaki H."/>
            <person name="Tamura T."/>
        </authorList>
    </citation>
    <scope>NUCLEOTIDE SEQUENCE [LARGE SCALE GENOMIC DNA]</scope>
    <source>
        <strain evidence="1 2">NBRC 106145</strain>
    </source>
</reference>
<proteinExistence type="predicted"/>
<dbReference type="PANTHER" id="PTHR14239">
    <property type="entry name" value="DUDULIN-RELATED"/>
    <property type="match status" value="1"/>
</dbReference>